<feature type="domain" description="C2H2-type" evidence="3">
    <location>
        <begin position="476"/>
        <end position="503"/>
    </location>
</feature>
<feature type="region of interest" description="Disordered" evidence="2">
    <location>
        <begin position="636"/>
        <end position="690"/>
    </location>
</feature>
<dbReference type="Pfam" id="PF00096">
    <property type="entry name" value="zf-C2H2"/>
    <property type="match status" value="1"/>
</dbReference>
<dbReference type="PANTHER" id="PTHR35391">
    <property type="entry name" value="C2H2-TYPE DOMAIN-CONTAINING PROTEIN-RELATED"/>
    <property type="match status" value="1"/>
</dbReference>
<protein>
    <recommendedName>
        <fullName evidence="3">C2H2-type domain-containing protein</fullName>
    </recommendedName>
</protein>
<feature type="compositionally biased region" description="Basic and acidic residues" evidence="2">
    <location>
        <begin position="657"/>
        <end position="675"/>
    </location>
</feature>
<reference evidence="4" key="1">
    <citation type="submission" date="2022-10" db="EMBL/GenBank/DDBJ databases">
        <title>Determination and structural analysis of whole genome sequence of Sarocladium strictum F4-1.</title>
        <authorList>
            <person name="Hu L."/>
            <person name="Jiang Y."/>
        </authorList>
    </citation>
    <scope>NUCLEOTIDE SEQUENCE</scope>
    <source>
        <strain evidence="4">F4-1</strain>
    </source>
</reference>
<dbReference type="InterPro" id="IPR036236">
    <property type="entry name" value="Znf_C2H2_sf"/>
</dbReference>
<gene>
    <name evidence="4" type="ORF">NLU13_7387</name>
</gene>
<dbReference type="AlphaFoldDB" id="A0AA39GCQ0"/>
<evidence type="ECO:0000313" key="4">
    <source>
        <dbReference type="EMBL" id="KAK0384908.1"/>
    </source>
</evidence>
<evidence type="ECO:0000259" key="3">
    <source>
        <dbReference type="PROSITE" id="PS50157"/>
    </source>
</evidence>
<dbReference type="SMART" id="SM00355">
    <property type="entry name" value="ZnF_C2H2"/>
    <property type="match status" value="6"/>
</dbReference>
<feature type="region of interest" description="Disordered" evidence="2">
    <location>
        <begin position="365"/>
        <end position="394"/>
    </location>
</feature>
<dbReference type="PROSITE" id="PS00028">
    <property type="entry name" value="ZINC_FINGER_C2H2_1"/>
    <property type="match status" value="3"/>
</dbReference>
<keyword evidence="1" id="KW-0863">Zinc-finger</keyword>
<evidence type="ECO:0000313" key="5">
    <source>
        <dbReference type="Proteomes" id="UP001175261"/>
    </source>
</evidence>
<name>A0AA39GCQ0_SARSR</name>
<sequence length="743" mass="83104">MQLSTHQGFLSYSNQLPQPYGLQNFYQSSGPWNPLAGSSLQQSGFVASLTETFSPPDALIYRGKEQASECDTSMPGADSGYASRPIPSVGHPSRVAIDFPEGERLVNLHLESQSQVAQQSGSLAVPKTPARPRPVTATIPCPKEGCTALIKTRSELTKHIHRHELPFVCEIPDCSRGKKGFSTKNDLQRHLRTVHKRLGGDAQTYYCIIGECAKKGTAKPWPRADNFRQHLQRVHNIEKKAEEDLTPFLGVPNRRPRMEATHERNSFADPNGLALTGVGSFESLHSLNHPQEFSVPEVVGRSQDKRAYEPRKSGIEAPQWPAQERYALNAVTDDAREVNGALGLMCNEQALGSHWTLQQPELGEALRRSPRDSQVSPDGTQEISAMADGTDVPTTPSSICLDSSTPADVKPEVQQIVDALPPLLGSGREGSSDAHLIIERLRQLIPAETLLTIAHLVVDSDIPSATTESNDSKQTFSCEECQKRFPRQCELKKHKKRHEKPYSCTFKDCNKDFGSKNDWKRHESSQHLQLETWSCDYPGCSKICNRRETFRTHLIREHGHTSDGLLEQQLEKRRLGRHCDRRYWCGFCERIQTITENNVNCWTKRCDHIDDHICGRNGLTQAPMASWVYLEDLSRPGTPSRGGRPITVPDVSQLEGSADHSSRTLKRKSDGTDMHRLKRPFQPQPQPQDGWQCCSCTDPLNSTHVNMSCTSCDHRRCSNCESFGFAKVGTKTRGRKQIHDVST</sequence>
<accession>A0AA39GCQ0</accession>
<feature type="region of interest" description="Disordered" evidence="2">
    <location>
        <begin position="117"/>
        <end position="138"/>
    </location>
</feature>
<dbReference type="Proteomes" id="UP001175261">
    <property type="component" value="Unassembled WGS sequence"/>
</dbReference>
<organism evidence="4 5">
    <name type="scientific">Sarocladium strictum</name>
    <name type="common">Black bundle disease fungus</name>
    <name type="synonym">Acremonium strictum</name>
    <dbReference type="NCBI Taxonomy" id="5046"/>
    <lineage>
        <taxon>Eukaryota</taxon>
        <taxon>Fungi</taxon>
        <taxon>Dikarya</taxon>
        <taxon>Ascomycota</taxon>
        <taxon>Pezizomycotina</taxon>
        <taxon>Sordariomycetes</taxon>
        <taxon>Hypocreomycetidae</taxon>
        <taxon>Hypocreales</taxon>
        <taxon>Sarocladiaceae</taxon>
        <taxon>Sarocladium</taxon>
    </lineage>
</organism>
<dbReference type="InterPro" id="IPR013087">
    <property type="entry name" value="Znf_C2H2_type"/>
</dbReference>
<evidence type="ECO:0000256" key="1">
    <source>
        <dbReference type="PROSITE-ProRule" id="PRU00042"/>
    </source>
</evidence>
<evidence type="ECO:0000256" key="2">
    <source>
        <dbReference type="SAM" id="MobiDB-lite"/>
    </source>
</evidence>
<keyword evidence="1" id="KW-0479">Metal-binding</keyword>
<dbReference type="SUPFAM" id="SSF57667">
    <property type="entry name" value="beta-beta-alpha zinc fingers"/>
    <property type="match status" value="1"/>
</dbReference>
<feature type="domain" description="C2H2-type" evidence="3">
    <location>
        <begin position="502"/>
        <end position="532"/>
    </location>
</feature>
<dbReference type="Gene3D" id="3.30.160.60">
    <property type="entry name" value="Classic Zinc Finger"/>
    <property type="match status" value="2"/>
</dbReference>
<comment type="caution">
    <text evidence="4">The sequence shown here is derived from an EMBL/GenBank/DDBJ whole genome shotgun (WGS) entry which is preliminary data.</text>
</comment>
<keyword evidence="5" id="KW-1185">Reference proteome</keyword>
<feature type="compositionally biased region" description="Polar residues" evidence="2">
    <location>
        <begin position="372"/>
        <end position="383"/>
    </location>
</feature>
<dbReference type="EMBL" id="JAPDFR010000007">
    <property type="protein sequence ID" value="KAK0384908.1"/>
    <property type="molecule type" value="Genomic_DNA"/>
</dbReference>
<proteinExistence type="predicted"/>
<dbReference type="PROSITE" id="PS50157">
    <property type="entry name" value="ZINC_FINGER_C2H2_2"/>
    <property type="match status" value="2"/>
</dbReference>
<keyword evidence="1" id="KW-0862">Zinc</keyword>
<dbReference type="GO" id="GO:0008270">
    <property type="term" value="F:zinc ion binding"/>
    <property type="evidence" value="ECO:0007669"/>
    <property type="project" value="UniProtKB-KW"/>
</dbReference>
<dbReference type="PANTHER" id="PTHR35391:SF3">
    <property type="entry name" value="FINGER DOMAIN PROTEIN, PUTATIVE (AFU_ORTHOLOGUE AFUA_8G04300)-RELATED"/>
    <property type="match status" value="1"/>
</dbReference>